<dbReference type="InterPro" id="IPR032818">
    <property type="entry name" value="DedA-like"/>
</dbReference>
<accession>A0A0G1TZP2</accession>
<keyword evidence="3 7" id="KW-1003">Cell membrane</keyword>
<evidence type="ECO:0000256" key="2">
    <source>
        <dbReference type="ARBA" id="ARBA00010792"/>
    </source>
</evidence>
<reference evidence="9 10" key="1">
    <citation type="journal article" date="2015" name="Nature">
        <title>rRNA introns, odd ribosomes, and small enigmatic genomes across a large radiation of phyla.</title>
        <authorList>
            <person name="Brown C.T."/>
            <person name="Hug L.A."/>
            <person name="Thomas B.C."/>
            <person name="Sharon I."/>
            <person name="Castelle C.J."/>
            <person name="Singh A."/>
            <person name="Wilkins M.J."/>
            <person name="Williams K.H."/>
            <person name="Banfield J.F."/>
        </authorList>
    </citation>
    <scope>NUCLEOTIDE SEQUENCE [LARGE SCALE GENOMIC DNA]</scope>
</reference>
<evidence type="ECO:0000256" key="6">
    <source>
        <dbReference type="ARBA" id="ARBA00023136"/>
    </source>
</evidence>
<gene>
    <name evidence="9" type="ORF">UY17_C0022G0006</name>
</gene>
<evidence type="ECO:0000256" key="4">
    <source>
        <dbReference type="ARBA" id="ARBA00022692"/>
    </source>
</evidence>
<organism evidence="9 10">
    <name type="scientific">Candidatus Beckwithbacteria bacterium GW2011_GWC2_47_9</name>
    <dbReference type="NCBI Taxonomy" id="1618373"/>
    <lineage>
        <taxon>Bacteria</taxon>
        <taxon>Candidatus Beckwithiibacteriota</taxon>
    </lineage>
</organism>
<dbReference type="PATRIC" id="fig|1618373.3.peg.233"/>
<protein>
    <recommendedName>
        <fullName evidence="8">VTT domain-containing protein</fullName>
    </recommendedName>
</protein>
<comment type="similarity">
    <text evidence="2 7">Belongs to the DedA family.</text>
</comment>
<evidence type="ECO:0000313" key="10">
    <source>
        <dbReference type="Proteomes" id="UP000034772"/>
    </source>
</evidence>
<dbReference type="AlphaFoldDB" id="A0A0G1TZP2"/>
<evidence type="ECO:0000256" key="1">
    <source>
        <dbReference type="ARBA" id="ARBA00004651"/>
    </source>
</evidence>
<dbReference type="EMBL" id="LCOZ01000022">
    <property type="protein sequence ID" value="KKU87292.1"/>
    <property type="molecule type" value="Genomic_DNA"/>
</dbReference>
<dbReference type="PANTHER" id="PTHR30353">
    <property type="entry name" value="INNER MEMBRANE PROTEIN DEDA-RELATED"/>
    <property type="match status" value="1"/>
</dbReference>
<dbReference type="PANTHER" id="PTHR30353:SF0">
    <property type="entry name" value="TRANSMEMBRANE PROTEIN"/>
    <property type="match status" value="1"/>
</dbReference>
<dbReference type="Proteomes" id="UP000034772">
    <property type="component" value="Unassembled WGS sequence"/>
</dbReference>
<keyword evidence="5 7" id="KW-1133">Transmembrane helix</keyword>
<sequence>MFDFLSPENLIQTLGLLGVVLIVFAESGLFFGFFFPGDSLLFTAGVFASQGYLSFAPLLILSFLAAVSGDAVGYFFGKKVGQKFFDREESFFFRKSYIKKTEEFYAKHGRQTVVLARFMPVVRTFAPILAGMGGMAYSVFFKYNVIGALIWAVGLITLGFFFGRIIPDIERYLLWFIIGIIFTSSVPALFGFLKDKGKTGS</sequence>
<evidence type="ECO:0000256" key="5">
    <source>
        <dbReference type="ARBA" id="ARBA00022989"/>
    </source>
</evidence>
<feature type="transmembrane region" description="Helical" evidence="7">
    <location>
        <begin position="145"/>
        <end position="166"/>
    </location>
</feature>
<comment type="caution">
    <text evidence="9">The sequence shown here is derived from an EMBL/GenBank/DDBJ whole genome shotgun (WGS) entry which is preliminary data.</text>
</comment>
<evidence type="ECO:0000313" key="9">
    <source>
        <dbReference type="EMBL" id="KKU87292.1"/>
    </source>
</evidence>
<keyword evidence="6 7" id="KW-0472">Membrane</keyword>
<keyword evidence="4 7" id="KW-0812">Transmembrane</keyword>
<dbReference type="InterPro" id="IPR032816">
    <property type="entry name" value="VTT_dom"/>
</dbReference>
<dbReference type="GO" id="GO:0005886">
    <property type="term" value="C:plasma membrane"/>
    <property type="evidence" value="ECO:0007669"/>
    <property type="project" value="UniProtKB-SubCell"/>
</dbReference>
<evidence type="ECO:0000256" key="3">
    <source>
        <dbReference type="ARBA" id="ARBA00022475"/>
    </source>
</evidence>
<name>A0A0G1TZP2_9BACT</name>
<feature type="transmembrane region" description="Helical" evidence="7">
    <location>
        <begin position="172"/>
        <end position="193"/>
    </location>
</feature>
<comment type="subcellular location">
    <subcellularLocation>
        <location evidence="1 7">Cell membrane</location>
        <topology evidence="1 7">Multi-pass membrane protein</topology>
    </subcellularLocation>
</comment>
<evidence type="ECO:0000256" key="7">
    <source>
        <dbReference type="RuleBase" id="RU367016"/>
    </source>
</evidence>
<dbReference type="Pfam" id="PF09335">
    <property type="entry name" value="VTT_dom"/>
    <property type="match status" value="1"/>
</dbReference>
<feature type="domain" description="VTT" evidence="8">
    <location>
        <begin position="35"/>
        <end position="159"/>
    </location>
</feature>
<feature type="transmembrane region" description="Helical" evidence="7">
    <location>
        <begin position="12"/>
        <end position="35"/>
    </location>
</feature>
<feature type="transmembrane region" description="Helical" evidence="7">
    <location>
        <begin position="55"/>
        <end position="77"/>
    </location>
</feature>
<evidence type="ECO:0000259" key="8">
    <source>
        <dbReference type="Pfam" id="PF09335"/>
    </source>
</evidence>
<proteinExistence type="inferred from homology"/>